<evidence type="ECO:0000256" key="2">
    <source>
        <dbReference type="ARBA" id="ARBA00009671"/>
    </source>
</evidence>
<dbReference type="SUPFAM" id="SSF50156">
    <property type="entry name" value="PDZ domain-like"/>
    <property type="match status" value="3"/>
</dbReference>
<dbReference type="GO" id="GO:0005254">
    <property type="term" value="F:chloride channel activity"/>
    <property type="evidence" value="ECO:0007669"/>
    <property type="project" value="TreeGrafter"/>
</dbReference>
<evidence type="ECO:0000259" key="10">
    <source>
        <dbReference type="PROSITE" id="PS50106"/>
    </source>
</evidence>
<feature type="transmembrane region" description="Helical" evidence="8">
    <location>
        <begin position="966"/>
        <end position="989"/>
    </location>
</feature>
<feature type="transmembrane region" description="Helical" evidence="8">
    <location>
        <begin position="1017"/>
        <end position="1041"/>
    </location>
</feature>
<comment type="similarity">
    <text evidence="2 8">Belongs to the anoctamin family.</text>
</comment>
<dbReference type="GO" id="GO:0046983">
    <property type="term" value="F:protein dimerization activity"/>
    <property type="evidence" value="ECO:0007669"/>
    <property type="project" value="InterPro"/>
</dbReference>
<feature type="transmembrane region" description="Helical" evidence="8">
    <location>
        <begin position="765"/>
        <end position="790"/>
    </location>
</feature>
<evidence type="ECO:0000256" key="4">
    <source>
        <dbReference type="ARBA" id="ARBA00022692"/>
    </source>
</evidence>
<dbReference type="InterPro" id="IPR049452">
    <property type="entry name" value="Anoctamin_TM"/>
</dbReference>
<dbReference type="Gene3D" id="2.30.42.10">
    <property type="match status" value="3"/>
</dbReference>
<evidence type="ECO:0000256" key="3">
    <source>
        <dbReference type="ARBA" id="ARBA00022475"/>
    </source>
</evidence>
<evidence type="ECO:0000256" key="5">
    <source>
        <dbReference type="ARBA" id="ARBA00022989"/>
    </source>
</evidence>
<sequence length="1170" mass="132659">MADGEESIPLTEGPSSGEPAETEPTPTPEEPMETITVLLTKKKGGYGFNIKGGRDKPYREGDSCIYISRLRPGAAAEKDGRLAPGDRIVEINGTDVRNVTHPEALDLVRKTKGGKLTLVVQQKAIKFAEDDDDGQGVMSISLQREKKGTGLGFNIRGGKDSPYVPGDPSIFVTRINGEGAAARDGRLSVGDKLLEINNVNVEDITIDRAIDLIQSKKRLILLVEKKALQQVVREVREGAVDSVRGVEAAIELYKDPEYGLGFNIRGGSDANYLRGHPGIFVTSIKPGGAADRDSRLKIGDRLLEINGVDVRIVPQDAAVQLVQRSVDKVTLLVEKEAEQLFKNSEFYSLSDFDEIDMSGEAGCFFRDQKRRIDFVLAYEENDNDPPSKQILRFRTKYMKNLQKSQLEFEEEKSETKKGQVHFIKVHVPWEVMLFYAEELNFKGPVKTRTEEKINWSDRILKKFHVPNLFKDDVPDLPPDYFTATFQANKLHKFVGSDNPETYFKDTERTRVANEILETAVYGSRNKGEIGISRLVEEEVYTAAYPLHVGPAELPSDWNKKPHGPDEIKLNSRQVLKEYWARWGKWLKYQPLDHVREYFGEKIGIYFGWLGQYTAWLIMPSIIGLGVFLYGYMTIDSSENTALEICNSPNWTFVMCPLCEESLGCKPWDLKTSCGRARMSYLFDNPATVGYAVFVSFWAVFFLEYWKRKEITLAYQWDVLGFEEEEERPRPTFAALAPAVERNPVTGLLEPYFPEEKRFPRIVSGIAIVICMVSLVVLFMVGVIVYKLLVIHPLYTNPDFQQYAASIVSITGSMMNLIIIMILSKVYEKLAYVLNHWEMHRTQTEYEDNLTFKVFVFQFMNFFATIFYIAFFKGKLIGYPGNYTKIFGLRAEECSPGGCLMELAQQLAVIMIGKQVIGNIQEVFVPELKKFMKKRKLGLTGNEVKPRWELDYDLLENEGLFGEYLEMVIQFGFVTIFVAAFPLAPFFALANNIFEIRIDSDKIVCDTRRPVAHRAQDIGIWFSMLSAIAKIAVISNAFLIAFTSQFLPKLLYSAYVSTDGTLKGYTNYSLAWSPPNATSVPCRYIEFRYPDGSPSKFYWHLVTLKLGFVILFEHFIFSVSSLIDLLVPDIPAGLDEAIKRESYQAKQIMSDHHGLMGGMTDSDDYMLELET</sequence>
<dbReference type="InterPro" id="IPR007632">
    <property type="entry name" value="Anoctamin"/>
</dbReference>
<organism evidence="11 12">
    <name type="scientific">Desmophyllum pertusum</name>
    <dbReference type="NCBI Taxonomy" id="174260"/>
    <lineage>
        <taxon>Eukaryota</taxon>
        <taxon>Metazoa</taxon>
        <taxon>Cnidaria</taxon>
        <taxon>Anthozoa</taxon>
        <taxon>Hexacorallia</taxon>
        <taxon>Scleractinia</taxon>
        <taxon>Caryophylliina</taxon>
        <taxon>Caryophylliidae</taxon>
        <taxon>Desmophyllum</taxon>
    </lineage>
</organism>
<evidence type="ECO:0000313" key="11">
    <source>
        <dbReference type="EMBL" id="KAJ7379681.1"/>
    </source>
</evidence>
<feature type="transmembrane region" description="Helical" evidence="8">
    <location>
        <begin position="1096"/>
        <end position="1116"/>
    </location>
</feature>
<dbReference type="InterPro" id="IPR001478">
    <property type="entry name" value="PDZ"/>
</dbReference>
<dbReference type="GO" id="GO:0005886">
    <property type="term" value="C:plasma membrane"/>
    <property type="evidence" value="ECO:0007669"/>
    <property type="project" value="UniProtKB-SubCell"/>
</dbReference>
<dbReference type="CDD" id="cd00136">
    <property type="entry name" value="PDZ_canonical"/>
    <property type="match status" value="2"/>
</dbReference>
<dbReference type="AlphaFoldDB" id="A0A9W9ZDF4"/>
<dbReference type="Proteomes" id="UP001163046">
    <property type="component" value="Unassembled WGS sequence"/>
</dbReference>
<gene>
    <name evidence="11" type="ORF">OS493_014085</name>
</gene>
<evidence type="ECO:0000256" key="9">
    <source>
        <dbReference type="SAM" id="MobiDB-lite"/>
    </source>
</evidence>
<dbReference type="SMART" id="SM00228">
    <property type="entry name" value="PDZ"/>
    <property type="match status" value="3"/>
</dbReference>
<keyword evidence="3" id="KW-1003">Cell membrane</keyword>
<dbReference type="OrthoDB" id="296386at2759"/>
<dbReference type="PANTHER" id="PTHR12308">
    <property type="entry name" value="ANOCTAMIN"/>
    <property type="match status" value="1"/>
</dbReference>
<dbReference type="InterPro" id="IPR036034">
    <property type="entry name" value="PDZ_sf"/>
</dbReference>
<dbReference type="PANTHER" id="PTHR12308:SF84">
    <property type="entry name" value="ANOCTAMIN"/>
    <property type="match status" value="1"/>
</dbReference>
<dbReference type="Pfam" id="PF16178">
    <property type="entry name" value="Anoct_dimer"/>
    <property type="match status" value="1"/>
</dbReference>
<dbReference type="Pfam" id="PF04547">
    <property type="entry name" value="Anoctamin"/>
    <property type="match status" value="1"/>
</dbReference>
<evidence type="ECO:0000256" key="1">
    <source>
        <dbReference type="ARBA" id="ARBA00004651"/>
    </source>
</evidence>
<evidence type="ECO:0000256" key="8">
    <source>
        <dbReference type="RuleBase" id="RU280814"/>
    </source>
</evidence>
<reference evidence="11" key="1">
    <citation type="submission" date="2023-01" db="EMBL/GenBank/DDBJ databases">
        <title>Genome assembly of the deep-sea coral Lophelia pertusa.</title>
        <authorList>
            <person name="Herrera S."/>
            <person name="Cordes E."/>
        </authorList>
    </citation>
    <scope>NUCLEOTIDE SEQUENCE</scope>
    <source>
        <strain evidence="11">USNM1676648</strain>
        <tissue evidence="11">Polyp</tissue>
    </source>
</reference>
<feature type="region of interest" description="Disordered" evidence="9">
    <location>
        <begin position="1"/>
        <end position="32"/>
    </location>
</feature>
<keyword evidence="6 8" id="KW-0472">Membrane</keyword>
<evidence type="ECO:0000313" key="12">
    <source>
        <dbReference type="Proteomes" id="UP001163046"/>
    </source>
</evidence>
<keyword evidence="5 8" id="KW-1133">Transmembrane helix</keyword>
<dbReference type="EMBL" id="MU826356">
    <property type="protein sequence ID" value="KAJ7379681.1"/>
    <property type="molecule type" value="Genomic_DNA"/>
</dbReference>
<accession>A0A9W9ZDF4</accession>
<feature type="domain" description="PDZ" evidence="10">
    <location>
        <begin position="36"/>
        <end position="123"/>
    </location>
</feature>
<feature type="domain" description="PDZ" evidence="10">
    <location>
        <begin position="139"/>
        <end position="222"/>
    </location>
</feature>
<evidence type="ECO:0000256" key="7">
    <source>
        <dbReference type="ARBA" id="ARBA00023180"/>
    </source>
</evidence>
<feature type="transmembrane region" description="Helical" evidence="8">
    <location>
        <begin position="612"/>
        <end position="632"/>
    </location>
</feature>
<proteinExistence type="inferred from homology"/>
<evidence type="ECO:0000256" key="6">
    <source>
        <dbReference type="ARBA" id="ARBA00023136"/>
    </source>
</evidence>
<feature type="transmembrane region" description="Helical" evidence="8">
    <location>
        <begin position="849"/>
        <end position="870"/>
    </location>
</feature>
<dbReference type="PROSITE" id="PS50106">
    <property type="entry name" value="PDZ"/>
    <property type="match status" value="3"/>
</dbReference>
<feature type="domain" description="PDZ" evidence="10">
    <location>
        <begin position="249"/>
        <end position="337"/>
    </location>
</feature>
<dbReference type="InterPro" id="IPR032394">
    <property type="entry name" value="Anoct_dimer"/>
</dbReference>
<comment type="caution">
    <text evidence="8">Lacks conserved residue(s) required for the propagation of feature annotation.</text>
</comment>
<name>A0A9W9ZDF4_9CNID</name>
<keyword evidence="7" id="KW-0325">Glycoprotein</keyword>
<comment type="caution">
    <text evidence="11">The sequence shown here is derived from an EMBL/GenBank/DDBJ whole genome shotgun (WGS) entry which is preliminary data.</text>
</comment>
<comment type="subcellular location">
    <subcellularLocation>
        <location evidence="1">Cell membrane</location>
        <topology evidence="1">Multi-pass membrane protein</topology>
    </subcellularLocation>
    <subcellularLocation>
        <location evidence="8">Membrane</location>
        <topology evidence="8">Multi-pass membrane protein</topology>
    </subcellularLocation>
</comment>
<keyword evidence="4 8" id="KW-0812">Transmembrane</keyword>
<protein>
    <recommendedName>
        <fullName evidence="8">Anoctamin</fullName>
    </recommendedName>
</protein>
<dbReference type="Pfam" id="PF00595">
    <property type="entry name" value="PDZ"/>
    <property type="match status" value="3"/>
</dbReference>
<feature type="transmembrane region" description="Helical" evidence="8">
    <location>
        <begin position="802"/>
        <end position="822"/>
    </location>
</feature>
<keyword evidence="12" id="KW-1185">Reference proteome</keyword>